<dbReference type="GO" id="GO:0005737">
    <property type="term" value="C:cytoplasm"/>
    <property type="evidence" value="ECO:0007669"/>
    <property type="project" value="UniProtKB-SubCell"/>
</dbReference>
<dbReference type="PANTHER" id="PTHR12598:SF0">
    <property type="entry name" value="COPPER HOMEOSTASIS PROTEIN CUTC HOMOLOG"/>
    <property type="match status" value="1"/>
</dbReference>
<gene>
    <name evidence="2 3" type="primary">cutC</name>
    <name evidence="3" type="ORF">LMG28138_01985</name>
</gene>
<comment type="caution">
    <text evidence="2">Once thought to be involved in copper homeostasis, experiments in E.coli have shown this is not the case.</text>
</comment>
<organism evidence="3 4">
    <name type="scientific">Pararobbsia alpina</name>
    <dbReference type="NCBI Taxonomy" id="621374"/>
    <lineage>
        <taxon>Bacteria</taxon>
        <taxon>Pseudomonadati</taxon>
        <taxon>Pseudomonadota</taxon>
        <taxon>Betaproteobacteria</taxon>
        <taxon>Burkholderiales</taxon>
        <taxon>Burkholderiaceae</taxon>
        <taxon>Pararobbsia</taxon>
    </lineage>
</organism>
<protein>
    <recommendedName>
        <fullName evidence="2">PF03932 family protein CutC</fullName>
    </recommendedName>
</protein>
<dbReference type="Pfam" id="PF03932">
    <property type="entry name" value="CutC"/>
    <property type="match status" value="1"/>
</dbReference>
<keyword evidence="4" id="KW-1185">Reference proteome</keyword>
<dbReference type="InterPro" id="IPR005627">
    <property type="entry name" value="CutC-like"/>
</dbReference>
<evidence type="ECO:0000313" key="3">
    <source>
        <dbReference type="EMBL" id="CAB3785215.1"/>
    </source>
</evidence>
<dbReference type="GO" id="GO:0005507">
    <property type="term" value="F:copper ion binding"/>
    <property type="evidence" value="ECO:0007669"/>
    <property type="project" value="TreeGrafter"/>
</dbReference>
<sequence length="245" mass="25048">MSQTGSRASVTTLEVCVDSAAGLLVAGAAPIARIELCGPLAVGGTTPSLGLMRAASRVPVPVYAMIRPRDGDFVFDEEDEAIMIADIHAAKAAGLAGVVLGASRPDGTLDAALLARLSAECEGLGRTLHRAFDLAPDPLEAIETAIELGFERVLTSGRALNASEGAFVLATLQRHAAGRISVMAGAGITPGNVGALVHATGVGEVHASCRSPAEGGSPDVRRFGFETSRLRTDRAVIDAMLNVLG</sequence>
<reference evidence="3 4" key="1">
    <citation type="submission" date="2020-04" db="EMBL/GenBank/DDBJ databases">
        <authorList>
            <person name="De Canck E."/>
        </authorList>
    </citation>
    <scope>NUCLEOTIDE SEQUENCE [LARGE SCALE GENOMIC DNA]</scope>
    <source>
        <strain evidence="3 4">LMG 28138</strain>
    </source>
</reference>
<dbReference type="Proteomes" id="UP000494115">
    <property type="component" value="Unassembled WGS sequence"/>
</dbReference>
<comment type="subcellular location">
    <subcellularLocation>
        <location evidence="2">Cytoplasm</location>
    </subcellularLocation>
</comment>
<accession>A0A6S7CQB1</accession>
<dbReference type="AlphaFoldDB" id="A0A6S7CQB1"/>
<proteinExistence type="inferred from homology"/>
<dbReference type="SUPFAM" id="SSF110395">
    <property type="entry name" value="CutC-like"/>
    <property type="match status" value="1"/>
</dbReference>
<comment type="similarity">
    <text evidence="1 2">Belongs to the CutC family.</text>
</comment>
<dbReference type="Gene3D" id="3.20.20.380">
    <property type="entry name" value="Copper homeostasis (CutC) domain"/>
    <property type="match status" value="1"/>
</dbReference>
<dbReference type="HAMAP" id="MF_00795">
    <property type="entry name" value="CutC"/>
    <property type="match status" value="1"/>
</dbReference>
<dbReference type="InterPro" id="IPR036822">
    <property type="entry name" value="CutC-like_dom_sf"/>
</dbReference>
<evidence type="ECO:0000313" key="4">
    <source>
        <dbReference type="Proteomes" id="UP000494115"/>
    </source>
</evidence>
<dbReference type="RefSeq" id="WP_175104568.1">
    <property type="nucleotide sequence ID" value="NZ_CADIKM010000006.1"/>
</dbReference>
<keyword evidence="2" id="KW-0963">Cytoplasm</keyword>
<evidence type="ECO:0000256" key="1">
    <source>
        <dbReference type="ARBA" id="ARBA00007768"/>
    </source>
</evidence>
<name>A0A6S7CQB1_9BURK</name>
<evidence type="ECO:0000256" key="2">
    <source>
        <dbReference type="HAMAP-Rule" id="MF_00795"/>
    </source>
</evidence>
<dbReference type="PANTHER" id="PTHR12598">
    <property type="entry name" value="COPPER HOMEOSTASIS PROTEIN CUTC"/>
    <property type="match status" value="1"/>
</dbReference>
<dbReference type="EMBL" id="CADIKM010000006">
    <property type="protein sequence ID" value="CAB3785215.1"/>
    <property type="molecule type" value="Genomic_DNA"/>
</dbReference>